<dbReference type="AlphaFoldDB" id="A0A5J4R393"/>
<dbReference type="Gene3D" id="1.20.1600.10">
    <property type="entry name" value="Outer membrane efflux proteins (OEP)"/>
    <property type="match status" value="1"/>
</dbReference>
<dbReference type="EMBL" id="SNRY01001993">
    <property type="protein sequence ID" value="KAA6327431.1"/>
    <property type="molecule type" value="Genomic_DNA"/>
</dbReference>
<proteinExistence type="predicted"/>
<reference evidence="1" key="1">
    <citation type="submission" date="2019-03" db="EMBL/GenBank/DDBJ databases">
        <title>Single cell metagenomics reveals metabolic interactions within the superorganism composed of flagellate Streblomastix strix and complex community of Bacteroidetes bacteria on its surface.</title>
        <authorList>
            <person name="Treitli S.C."/>
            <person name="Kolisko M."/>
            <person name="Husnik F."/>
            <person name="Keeling P."/>
            <person name="Hampl V."/>
        </authorList>
    </citation>
    <scope>NUCLEOTIDE SEQUENCE</scope>
    <source>
        <strain evidence="1">STM</strain>
    </source>
</reference>
<accession>A0A5J4R393</accession>
<evidence type="ECO:0008006" key="2">
    <source>
        <dbReference type="Google" id="ProtNLM"/>
    </source>
</evidence>
<gene>
    <name evidence="1" type="ORF">EZS27_023582</name>
</gene>
<protein>
    <recommendedName>
        <fullName evidence="2">Outer membrane efflux protein BepC</fullName>
    </recommendedName>
</protein>
<dbReference type="GO" id="GO:0015562">
    <property type="term" value="F:efflux transmembrane transporter activity"/>
    <property type="evidence" value="ECO:0007669"/>
    <property type="project" value="InterPro"/>
</dbReference>
<evidence type="ECO:0000313" key="1">
    <source>
        <dbReference type="EMBL" id="KAA6327431.1"/>
    </source>
</evidence>
<comment type="caution">
    <text evidence="1">The sequence shown here is derived from an EMBL/GenBank/DDBJ whole genome shotgun (WGS) entry which is preliminary data.</text>
</comment>
<name>A0A5J4R393_9ZZZZ</name>
<dbReference type="SUPFAM" id="SSF56954">
    <property type="entry name" value="Outer membrane efflux proteins (OEP)"/>
    <property type="match status" value="1"/>
</dbReference>
<organism evidence="1">
    <name type="scientific">termite gut metagenome</name>
    <dbReference type="NCBI Taxonomy" id="433724"/>
    <lineage>
        <taxon>unclassified sequences</taxon>
        <taxon>metagenomes</taxon>
        <taxon>organismal metagenomes</taxon>
    </lineage>
</organism>
<sequence length="429" mass="49076">MRTFIYIWIVSLNGVLYAQNNIETLLTSIEKNNIALKALREKAEAQKLANKTDIFLTNPEIEFNYLWGSPNGLGNRTDVNIKQKFDIPTITGMKSRIGNKQNRLIDLQYKTDRINILLQAKHHCIDLIYYNALKRQQNIRFKHAETIAGSYKKKLIQGDISLPEYNKVQLHLALVQGELSRIDIERNRVLSGLKQLNGGMELTPDDYPYEDTPLPLDFTGWYASAEQKNPVLEYVRLEADISKNQLSLNKAMQLPAFSAGYMSEKATGEHFQGITLDIFIPLWENKNRVKQAKAAARAAAIRQEDSRQQFYHQLQNQYERTQGLKSIADAYKASVTTLDSTDLLTKSLDVGEISVLEYRVEVGWYYDMMKQALEAERGSLQATRPINPHLPVGQRPHCQWLKKKALSHGFDSGHSFSSWCIENFSSLFL</sequence>